<evidence type="ECO:0000313" key="5">
    <source>
        <dbReference type="EMBL" id="GAP48962.1"/>
    </source>
</evidence>
<dbReference type="Pfam" id="PF13649">
    <property type="entry name" value="Methyltransf_25"/>
    <property type="match status" value="1"/>
</dbReference>
<keyword evidence="2 5" id="KW-0808">Transferase</keyword>
<reference evidence="5" key="1">
    <citation type="journal article" date="2015" name="Genome Announc.">
        <title>Draft Genome Sequence of Thiostrepton-Producing Streptomyces azureus ATCC 14921.</title>
        <authorList>
            <person name="Sakihara K."/>
            <person name="Maeda J."/>
            <person name="Tashiro K."/>
            <person name="Fujino Y."/>
            <person name="Kuhara S."/>
            <person name="Ohshima T."/>
            <person name="Ogata S."/>
            <person name="Doi K."/>
        </authorList>
    </citation>
    <scope>NUCLEOTIDE SEQUENCE [LARGE SCALE GENOMIC DNA]</scope>
    <source>
        <strain evidence="5">ATCC14921</strain>
    </source>
</reference>
<dbReference type="AlphaFoldDB" id="A0A0K8PM60"/>
<keyword evidence="6" id="KW-1185">Reference proteome</keyword>
<accession>A0A0K8PM60</accession>
<keyword evidence="3" id="KW-0949">S-adenosyl-L-methionine</keyword>
<dbReference type="GO" id="GO:0032259">
    <property type="term" value="P:methylation"/>
    <property type="evidence" value="ECO:0007669"/>
    <property type="project" value="UniProtKB-KW"/>
</dbReference>
<dbReference type="PANTHER" id="PTHR43464">
    <property type="entry name" value="METHYLTRANSFERASE"/>
    <property type="match status" value="1"/>
</dbReference>
<dbReference type="Proteomes" id="UP000053859">
    <property type="component" value="Unassembled WGS sequence"/>
</dbReference>
<protein>
    <submittedName>
        <fullName evidence="5">Methyltransferase type 11</fullName>
    </submittedName>
</protein>
<organism evidence="5 6">
    <name type="scientific">Streptomyces azureus</name>
    <dbReference type="NCBI Taxonomy" id="146537"/>
    <lineage>
        <taxon>Bacteria</taxon>
        <taxon>Bacillati</taxon>
        <taxon>Actinomycetota</taxon>
        <taxon>Actinomycetes</taxon>
        <taxon>Kitasatosporales</taxon>
        <taxon>Streptomycetaceae</taxon>
        <taxon>Streptomyces</taxon>
    </lineage>
</organism>
<evidence type="ECO:0000256" key="3">
    <source>
        <dbReference type="ARBA" id="ARBA00022691"/>
    </source>
</evidence>
<evidence type="ECO:0000256" key="1">
    <source>
        <dbReference type="ARBA" id="ARBA00022603"/>
    </source>
</evidence>
<dbReference type="InterPro" id="IPR041698">
    <property type="entry name" value="Methyltransf_25"/>
</dbReference>
<dbReference type="OrthoDB" id="9777638at2"/>
<dbReference type="InterPro" id="IPR029063">
    <property type="entry name" value="SAM-dependent_MTases_sf"/>
</dbReference>
<keyword evidence="1 5" id="KW-0489">Methyltransferase</keyword>
<dbReference type="CDD" id="cd02440">
    <property type="entry name" value="AdoMet_MTases"/>
    <property type="match status" value="1"/>
</dbReference>
<evidence type="ECO:0000259" key="4">
    <source>
        <dbReference type="Pfam" id="PF13649"/>
    </source>
</evidence>
<dbReference type="PATRIC" id="fig|146537.3.peg.4027"/>
<feature type="domain" description="Methyltransferase" evidence="4">
    <location>
        <begin position="53"/>
        <end position="148"/>
    </location>
</feature>
<proteinExistence type="predicted"/>
<dbReference type="EMBL" id="DF968286">
    <property type="protein sequence ID" value="GAP48962.1"/>
    <property type="molecule type" value="Genomic_DNA"/>
</dbReference>
<dbReference type="SUPFAM" id="SSF53335">
    <property type="entry name" value="S-adenosyl-L-methionine-dependent methyltransferases"/>
    <property type="match status" value="1"/>
</dbReference>
<dbReference type="PANTHER" id="PTHR43464:SF19">
    <property type="entry name" value="UBIQUINONE BIOSYNTHESIS O-METHYLTRANSFERASE, MITOCHONDRIAL"/>
    <property type="match status" value="1"/>
</dbReference>
<dbReference type="RefSeq" id="WP_059418592.1">
    <property type="nucleotide sequence ID" value="NZ_DF968286.1"/>
</dbReference>
<evidence type="ECO:0000256" key="2">
    <source>
        <dbReference type="ARBA" id="ARBA00022679"/>
    </source>
</evidence>
<name>A0A0K8PM60_STRAJ</name>
<gene>
    <name evidence="5" type="ORF">SAZU_3827</name>
</gene>
<dbReference type="Gene3D" id="3.40.50.150">
    <property type="entry name" value="Vaccinia Virus protein VP39"/>
    <property type="match status" value="1"/>
</dbReference>
<sequence length="286" mass="31670">MDAARRADDEQPARWNGRAGHAWGELKGVLDEMFRPFEELLVDAVVAEQARHVLDVGCGTGGITLAVARRLGPEGRCVGIDISEPMISTAREYADREDVPASFVCDDAQEHAFEPGTFDTVISRFGVMFFHDPVRAFANLRRAVRDEGALRCVVWRDPAENPFMTTAQRAASPLLPDLPVRRPDEPGQFAFADPDKVRHTLAESGWAGIDIRPVDVVCTLPEKELVRYFTRLGPVGMYLPEVDERTRGRVVETVRAAFEPFVHGSEVRFTAACWTVGARASSAKFS</sequence>
<evidence type="ECO:0000313" key="6">
    <source>
        <dbReference type="Proteomes" id="UP000053859"/>
    </source>
</evidence>
<dbReference type="GO" id="GO:0008168">
    <property type="term" value="F:methyltransferase activity"/>
    <property type="evidence" value="ECO:0007669"/>
    <property type="project" value="UniProtKB-KW"/>
</dbReference>